<gene>
    <name evidence="1" type="ORF">CLV98_102248</name>
</gene>
<keyword evidence="2" id="KW-1185">Reference proteome</keyword>
<evidence type="ECO:0000313" key="2">
    <source>
        <dbReference type="Proteomes" id="UP000245880"/>
    </source>
</evidence>
<dbReference type="RefSeq" id="WP_109673298.1">
    <property type="nucleotide sequence ID" value="NZ_QGDT01000002.1"/>
</dbReference>
<proteinExistence type="predicted"/>
<organism evidence="1 2">
    <name type="scientific">Dyadobacter jejuensis</name>
    <dbReference type="NCBI Taxonomy" id="1082580"/>
    <lineage>
        <taxon>Bacteria</taxon>
        <taxon>Pseudomonadati</taxon>
        <taxon>Bacteroidota</taxon>
        <taxon>Cytophagia</taxon>
        <taxon>Cytophagales</taxon>
        <taxon>Spirosomataceae</taxon>
        <taxon>Dyadobacter</taxon>
    </lineage>
</organism>
<protein>
    <submittedName>
        <fullName evidence="1">Uncharacterized protein</fullName>
    </submittedName>
</protein>
<name>A0A316ANR8_9BACT</name>
<reference evidence="1 2" key="1">
    <citation type="submission" date="2018-03" db="EMBL/GenBank/DDBJ databases">
        <title>Genomic Encyclopedia of Archaeal and Bacterial Type Strains, Phase II (KMG-II): from individual species to whole genera.</title>
        <authorList>
            <person name="Goeker M."/>
        </authorList>
    </citation>
    <scope>NUCLEOTIDE SEQUENCE [LARGE SCALE GENOMIC DNA]</scope>
    <source>
        <strain evidence="1 2">DSM 100346</strain>
    </source>
</reference>
<evidence type="ECO:0000313" key="1">
    <source>
        <dbReference type="EMBL" id="PWJ59415.1"/>
    </source>
</evidence>
<comment type="caution">
    <text evidence="1">The sequence shown here is derived from an EMBL/GenBank/DDBJ whole genome shotgun (WGS) entry which is preliminary data.</text>
</comment>
<dbReference type="Proteomes" id="UP000245880">
    <property type="component" value="Unassembled WGS sequence"/>
</dbReference>
<dbReference type="AlphaFoldDB" id="A0A316ANR8"/>
<dbReference type="EMBL" id="QGDT01000002">
    <property type="protein sequence ID" value="PWJ59415.1"/>
    <property type="molecule type" value="Genomic_DNA"/>
</dbReference>
<accession>A0A316ANR8</accession>
<sequence>MIKTAFGFIKTNYGKLFLLLVIYLSVHKKYLGYEKFYVEDASKEYYFISENYRDGGQFLKVKVQASFKGIANLNLVDDNNIPYSPILTGFTGQTDTTFFIDFYGGTPRIKYSPYTAEDGNLTIEIK</sequence>